<dbReference type="PANTHER" id="PTHR10037">
    <property type="entry name" value="VOLTAGE-GATED CATION CHANNEL CALCIUM AND SODIUM"/>
    <property type="match status" value="1"/>
</dbReference>
<evidence type="ECO:0000259" key="9">
    <source>
        <dbReference type="PROSITE" id="PS50222"/>
    </source>
</evidence>
<dbReference type="PROSITE" id="PS50222">
    <property type="entry name" value="EF_HAND_2"/>
    <property type="match status" value="3"/>
</dbReference>
<feature type="compositionally biased region" description="Polar residues" evidence="7">
    <location>
        <begin position="293"/>
        <end position="317"/>
    </location>
</feature>
<feature type="transmembrane region" description="Helical" evidence="8">
    <location>
        <begin position="697"/>
        <end position="715"/>
    </location>
</feature>
<dbReference type="PROSITE" id="PS00018">
    <property type="entry name" value="EF_HAND_1"/>
    <property type="match status" value="2"/>
</dbReference>
<feature type="region of interest" description="Disordered" evidence="7">
    <location>
        <begin position="119"/>
        <end position="160"/>
    </location>
</feature>
<feature type="transmembrane region" description="Helical" evidence="8">
    <location>
        <begin position="797"/>
        <end position="816"/>
    </location>
</feature>
<dbReference type="Pfam" id="PF00520">
    <property type="entry name" value="Ion_trans"/>
    <property type="match status" value="1"/>
</dbReference>
<dbReference type="InterPro" id="IPR002048">
    <property type="entry name" value="EF_hand_dom"/>
</dbReference>
<dbReference type="Gene3D" id="1.10.238.10">
    <property type="entry name" value="EF-hand"/>
    <property type="match status" value="1"/>
</dbReference>
<dbReference type="Gene3D" id="1.10.287.70">
    <property type="match status" value="1"/>
</dbReference>
<keyword evidence="3" id="KW-0106">Calcium</keyword>
<dbReference type="SUPFAM" id="SSF47473">
    <property type="entry name" value="EF-hand"/>
    <property type="match status" value="1"/>
</dbReference>
<dbReference type="InterPro" id="IPR005821">
    <property type="entry name" value="Ion_trans_dom"/>
</dbReference>
<feature type="compositionally biased region" description="Basic and acidic residues" evidence="7">
    <location>
        <begin position="280"/>
        <end position="292"/>
    </location>
</feature>
<name>A0A7J6LC50_PERCH</name>
<reference evidence="10 11" key="1">
    <citation type="submission" date="2020-04" db="EMBL/GenBank/DDBJ databases">
        <title>Perkinsus chesapeaki whole genome sequence.</title>
        <authorList>
            <person name="Bogema D.R."/>
        </authorList>
    </citation>
    <scope>NUCLEOTIDE SEQUENCE [LARGE SCALE GENOMIC DNA]</scope>
    <source>
        <strain evidence="10">ATCC PRA-425</strain>
    </source>
</reference>
<feature type="domain" description="EF-hand" evidence="9">
    <location>
        <begin position="946"/>
        <end position="981"/>
    </location>
</feature>
<dbReference type="InterPro" id="IPR043203">
    <property type="entry name" value="VGCC_Ca_Na"/>
</dbReference>
<feature type="compositionally biased region" description="Polar residues" evidence="7">
    <location>
        <begin position="133"/>
        <end position="152"/>
    </location>
</feature>
<feature type="transmembrane region" description="Helical" evidence="8">
    <location>
        <begin position="828"/>
        <end position="849"/>
    </location>
</feature>
<evidence type="ECO:0000256" key="8">
    <source>
        <dbReference type="SAM" id="Phobius"/>
    </source>
</evidence>
<gene>
    <name evidence="10" type="ORF">FOL47_008729</name>
</gene>
<evidence type="ECO:0000256" key="1">
    <source>
        <dbReference type="ARBA" id="ARBA00004141"/>
    </source>
</evidence>
<dbReference type="InterPro" id="IPR027359">
    <property type="entry name" value="Volt_channel_dom_sf"/>
</dbReference>
<keyword evidence="11" id="KW-1185">Reference proteome</keyword>
<evidence type="ECO:0000256" key="7">
    <source>
        <dbReference type="SAM" id="MobiDB-lite"/>
    </source>
</evidence>
<dbReference type="GO" id="GO:0005248">
    <property type="term" value="F:voltage-gated sodium channel activity"/>
    <property type="evidence" value="ECO:0007669"/>
    <property type="project" value="TreeGrafter"/>
</dbReference>
<feature type="transmembrane region" description="Helical" evidence="8">
    <location>
        <begin position="722"/>
        <end position="746"/>
    </location>
</feature>
<feature type="compositionally biased region" description="Basic and acidic residues" evidence="7">
    <location>
        <begin position="490"/>
        <end position="505"/>
    </location>
</feature>
<feature type="coiled-coil region" evidence="6">
    <location>
        <begin position="1038"/>
        <end position="1065"/>
    </location>
</feature>
<feature type="region of interest" description="Disordered" evidence="7">
    <location>
        <begin position="571"/>
        <end position="627"/>
    </location>
</feature>
<evidence type="ECO:0000256" key="2">
    <source>
        <dbReference type="ARBA" id="ARBA00022692"/>
    </source>
</evidence>
<evidence type="ECO:0000256" key="6">
    <source>
        <dbReference type="SAM" id="Coils"/>
    </source>
</evidence>
<dbReference type="EMBL" id="JAAPAO010000575">
    <property type="protein sequence ID" value="KAF4656824.1"/>
    <property type="molecule type" value="Genomic_DNA"/>
</dbReference>
<evidence type="ECO:0000256" key="5">
    <source>
        <dbReference type="ARBA" id="ARBA00023136"/>
    </source>
</evidence>
<dbReference type="Proteomes" id="UP000591131">
    <property type="component" value="Unassembled WGS sequence"/>
</dbReference>
<evidence type="ECO:0000256" key="3">
    <source>
        <dbReference type="ARBA" id="ARBA00022837"/>
    </source>
</evidence>
<proteinExistence type="predicted"/>
<keyword evidence="5 8" id="KW-0472">Membrane</keyword>
<feature type="domain" description="EF-hand" evidence="9">
    <location>
        <begin position="414"/>
        <end position="449"/>
    </location>
</feature>
<feature type="region of interest" description="Disordered" evidence="7">
    <location>
        <begin position="481"/>
        <end position="507"/>
    </location>
</feature>
<feature type="region of interest" description="Disordered" evidence="7">
    <location>
        <begin position="276"/>
        <end position="318"/>
    </location>
</feature>
<comment type="subcellular location">
    <subcellularLocation>
        <location evidence="1">Membrane</location>
        <topology evidence="1">Multi-pass membrane protein</topology>
    </subcellularLocation>
</comment>
<evidence type="ECO:0000313" key="11">
    <source>
        <dbReference type="Proteomes" id="UP000591131"/>
    </source>
</evidence>
<dbReference type="SUPFAM" id="SSF81324">
    <property type="entry name" value="Voltage-gated potassium channels"/>
    <property type="match status" value="1"/>
</dbReference>
<evidence type="ECO:0000313" key="10">
    <source>
        <dbReference type="EMBL" id="KAF4656824.1"/>
    </source>
</evidence>
<dbReference type="Gene3D" id="1.20.120.350">
    <property type="entry name" value="Voltage-gated potassium channels. Chain C"/>
    <property type="match status" value="1"/>
</dbReference>
<dbReference type="CDD" id="cd00051">
    <property type="entry name" value="EFh"/>
    <property type="match status" value="1"/>
</dbReference>
<dbReference type="OrthoDB" id="431647at2759"/>
<dbReference type="GO" id="GO:0005509">
    <property type="term" value="F:calcium ion binding"/>
    <property type="evidence" value="ECO:0007669"/>
    <property type="project" value="InterPro"/>
</dbReference>
<sequence>MPDISTKKVSLEVEPKLNPRNLTWPLNPKIKEVEFGGTITQLKAAGQPSGNVLLDFLKEQRLKLNSTSQKKNKTRTDWDKLHHVTFSKDNPVYSSYAREYFDKPIIPADTFYNMLVSQLGRSKEKRRRRSRSTPVLKNNKGTQAKQGDSSSGLPKLPPLRRRFNETNDLLKVPYKDTAWKPVADFPKGKWDPRGHIAVSKDNHLLHPGQRSYLDRMLPGWATTNDSVWRGLCSPVKREGDTLKGVRKEHAKGCWRHIRVAHTISVGNHTSARWQAVEGETVDKSRLKGRGSEYSKQTMEGTKSQAESVQSSNLSSPGLSVDEAPQLIETVVGRVAGRSTPQKDLLVASAVKLHYVLRGVKKQIEKRRRLLIGVLDPGDSALKNSEGQCTDRQKLWYVSYADFCHMLHTSGVNWLTKEQMRGAFKGVDLNNSGGLHLTELTQVIAVTDHDCKQILKGVVCGEEFLEEVLRTLLFRGSHVLEAEDDSSSKNTQEREFVMNPEHKMGDEKEEVPMFITPITCIPEIFLEPPHEEETNSYAHRAAARQAQNQAQRRRSLGDYIYRPDGTLVNHEERAEAASRGLSAETSSSEQRPSSKPGDGSRGTTRSSERYQDCTEGSNAESGDDEDSDVPAARELMAEYIDKLYHQNWAFAWFLELTRLSGVAQKVYVDRVLKSRPNYAHPYFPRLKHYIDSPAHERMMGFMVIVHCVFLAIQFSIHEDNNGLFPILDVVEQFFAVLFVFDLSLRILSYGRLYLLYTKWYLGEAVLAFLYCNGVWLTSNSRTADFFRILQALRIMRTIRVIKAVRVIPFFRVVWNMVRGLASSARTLFWTYVLIASILFVFSIFAVEIIARMEVFQSDISVQEYFGNVPRAMFTLFQVMTLDSWTAIARPMQAKAPGTVTVFFVAVILCVVMVLMNLITAVIVENAFSIAKADAEEQAKIREHKKQSEISSLAELFRELDSDGSGELTFEEFHQAVLCNRTVQNKLKVLDLDPNEMDELWTILDVSGDGSLTVEEFSNGLRRIKGDIQSKDLMENVKRVSVVTRKIEIARARLRRLQERTASLERMVSGTHTIVGKVVNKVNVCAEIVASCPRWNEHIRLKIARAPEGSSESSENPVRAIHQ</sequence>
<keyword evidence="6" id="KW-0175">Coiled coil</keyword>
<feature type="domain" description="EF-hand" evidence="9">
    <location>
        <begin position="990"/>
        <end position="1025"/>
    </location>
</feature>
<evidence type="ECO:0000256" key="4">
    <source>
        <dbReference type="ARBA" id="ARBA00022989"/>
    </source>
</evidence>
<dbReference type="AlphaFoldDB" id="A0A7J6LC50"/>
<dbReference type="PANTHER" id="PTHR10037:SF62">
    <property type="entry name" value="SODIUM CHANNEL PROTEIN 60E"/>
    <property type="match status" value="1"/>
</dbReference>
<dbReference type="Pfam" id="PF13499">
    <property type="entry name" value="EF-hand_7"/>
    <property type="match status" value="1"/>
</dbReference>
<comment type="caution">
    <text evidence="10">The sequence shown here is derived from an EMBL/GenBank/DDBJ whole genome shotgun (WGS) entry which is preliminary data.</text>
</comment>
<accession>A0A7J6LC50</accession>
<feature type="transmembrane region" description="Helical" evidence="8">
    <location>
        <begin position="898"/>
        <end position="922"/>
    </location>
</feature>
<dbReference type="GO" id="GO:0001518">
    <property type="term" value="C:voltage-gated sodium channel complex"/>
    <property type="evidence" value="ECO:0007669"/>
    <property type="project" value="TreeGrafter"/>
</dbReference>
<organism evidence="10 11">
    <name type="scientific">Perkinsus chesapeaki</name>
    <name type="common">Clam parasite</name>
    <name type="synonym">Perkinsus andrewsi</name>
    <dbReference type="NCBI Taxonomy" id="330153"/>
    <lineage>
        <taxon>Eukaryota</taxon>
        <taxon>Sar</taxon>
        <taxon>Alveolata</taxon>
        <taxon>Perkinsozoa</taxon>
        <taxon>Perkinsea</taxon>
        <taxon>Perkinsida</taxon>
        <taxon>Perkinsidae</taxon>
        <taxon>Perkinsus</taxon>
    </lineage>
</organism>
<feature type="region of interest" description="Disordered" evidence="7">
    <location>
        <begin position="531"/>
        <end position="553"/>
    </location>
</feature>
<feature type="compositionally biased region" description="Polar residues" evidence="7">
    <location>
        <begin position="582"/>
        <end position="592"/>
    </location>
</feature>
<dbReference type="InterPro" id="IPR011992">
    <property type="entry name" value="EF-hand-dom_pair"/>
</dbReference>
<dbReference type="InterPro" id="IPR018247">
    <property type="entry name" value="EF_Hand_1_Ca_BS"/>
</dbReference>
<protein>
    <recommendedName>
        <fullName evidence="9">EF-hand domain-containing protein</fullName>
    </recommendedName>
</protein>
<feature type="transmembrane region" description="Helical" evidence="8">
    <location>
        <begin position="758"/>
        <end position="776"/>
    </location>
</feature>
<keyword evidence="2 8" id="KW-0812">Transmembrane</keyword>
<keyword evidence="4 8" id="KW-1133">Transmembrane helix</keyword>
<dbReference type="SMART" id="SM00054">
    <property type="entry name" value="EFh"/>
    <property type="match status" value="3"/>
</dbReference>